<evidence type="ECO:0000256" key="4">
    <source>
        <dbReference type="ARBA" id="ARBA00023002"/>
    </source>
</evidence>
<evidence type="ECO:0000256" key="3">
    <source>
        <dbReference type="ARBA" id="ARBA00022827"/>
    </source>
</evidence>
<dbReference type="PANTHER" id="PTHR13789">
    <property type="entry name" value="MONOOXYGENASE"/>
    <property type="match status" value="1"/>
</dbReference>
<evidence type="ECO:0000256" key="1">
    <source>
        <dbReference type="ARBA" id="ARBA00001974"/>
    </source>
</evidence>
<reference evidence="8" key="1">
    <citation type="journal article" date="2011" name="J. Bacteriol.">
        <title>Genome sequences of eight morphologically diverse alphaproteobacteria.</title>
        <authorList>
            <consortium name="US DOE Joint Genome Institute"/>
            <person name="Brown P.J."/>
            <person name="Kysela D.T."/>
            <person name="Buechlein A."/>
            <person name="Hemmerich C."/>
            <person name="Brun Y.V."/>
        </authorList>
    </citation>
    <scope>NUCLEOTIDE SEQUENCE [LARGE SCALE GENOMIC DNA]</scope>
    <source>
        <strain evidence="8">ATCC 51888 / DSM 1869 / NCIB 11706 / TK 0415</strain>
    </source>
</reference>
<dbReference type="Pfam" id="PF01494">
    <property type="entry name" value="FAD_binding_3"/>
    <property type="match status" value="1"/>
</dbReference>
<feature type="domain" description="FAD-binding" evidence="6">
    <location>
        <begin position="6"/>
        <end position="350"/>
    </location>
</feature>
<dbReference type="GO" id="GO:0004497">
    <property type="term" value="F:monooxygenase activity"/>
    <property type="evidence" value="ECO:0007669"/>
    <property type="project" value="UniProtKB-KW"/>
</dbReference>
<keyword evidence="2" id="KW-0285">Flavoprotein</keyword>
<dbReference type="GO" id="GO:0071949">
    <property type="term" value="F:FAD binding"/>
    <property type="evidence" value="ECO:0007669"/>
    <property type="project" value="InterPro"/>
</dbReference>
<name>D8JPJ7_HYPDA</name>
<dbReference type="PANTHER" id="PTHR13789:SF318">
    <property type="entry name" value="GERANYLGERANYL DIPHOSPHATE REDUCTASE"/>
    <property type="match status" value="1"/>
</dbReference>
<dbReference type="PRINTS" id="PR00420">
    <property type="entry name" value="RNGMNOXGNASE"/>
</dbReference>
<accession>D8JPJ7</accession>
<dbReference type="STRING" id="582899.Hden_0061"/>
<comment type="cofactor">
    <cofactor evidence="1">
        <name>FAD</name>
        <dbReference type="ChEBI" id="CHEBI:57692"/>
    </cofactor>
</comment>
<dbReference type="HOGENOM" id="CLU_009665_19_3_5"/>
<sequence>MSANDFRVAIAGGGIGGMATALALACHGIASEVYERRDAFPEEGAGIQIGPNGTRILQRLGVAEFLQAHAATPDVLSVRDGKTGRELTRLPLGSWIAERHGAPYWTAHRRDLHVALRARAEANPLIDLRTGIEIASFVTEPDGITATGTRGETLKASALVCADGLWSNLRNKIAPGATPQPAGKVAYRCVIPAGDLAPEFTPNAVHIWLAPGAHVVHYPVNAGRDIALVVIADDTMRERGWDTSASAATVREKVRDYAPPLQALVAAANDWRCWSLYRMPPLERWSNGRATLLGDAAHPVLPFLAQGAVLALEDAITLAAALADRRSDVEASLRNYEQARRPRARRVVEASQRNGRIYHMAGAAALARNTTMRLAPPARVMAGFDWLYGWRL</sequence>
<keyword evidence="8" id="KW-1185">Reference proteome</keyword>
<keyword evidence="5 7" id="KW-0503">Monooxygenase</keyword>
<gene>
    <name evidence="7" type="ordered locus">Hden_0061</name>
</gene>
<dbReference type="SUPFAM" id="SSF54373">
    <property type="entry name" value="FAD-linked reductases, C-terminal domain"/>
    <property type="match status" value="1"/>
</dbReference>
<dbReference type="EMBL" id="CP002083">
    <property type="protein sequence ID" value="ADJ21888.1"/>
    <property type="molecule type" value="Genomic_DNA"/>
</dbReference>
<evidence type="ECO:0000313" key="7">
    <source>
        <dbReference type="EMBL" id="ADJ21888.1"/>
    </source>
</evidence>
<dbReference type="Proteomes" id="UP000002033">
    <property type="component" value="Chromosome"/>
</dbReference>
<organism evidence="7 8">
    <name type="scientific">Hyphomicrobium denitrificans (strain ATCC 51888 / DSM 1869 / NCIMB 11706 / TK 0415)</name>
    <dbReference type="NCBI Taxonomy" id="582899"/>
    <lineage>
        <taxon>Bacteria</taxon>
        <taxon>Pseudomonadati</taxon>
        <taxon>Pseudomonadota</taxon>
        <taxon>Alphaproteobacteria</taxon>
        <taxon>Hyphomicrobiales</taxon>
        <taxon>Hyphomicrobiaceae</taxon>
        <taxon>Hyphomicrobium</taxon>
    </lineage>
</organism>
<evidence type="ECO:0000313" key="8">
    <source>
        <dbReference type="Proteomes" id="UP000002033"/>
    </source>
</evidence>
<protein>
    <submittedName>
        <fullName evidence="7">Monooxygenase FAD-binding protein</fullName>
    </submittedName>
</protein>
<dbReference type="RefSeq" id="WP_013214107.1">
    <property type="nucleotide sequence ID" value="NC_014313.1"/>
</dbReference>
<dbReference type="Gene3D" id="3.50.50.60">
    <property type="entry name" value="FAD/NAD(P)-binding domain"/>
    <property type="match status" value="1"/>
</dbReference>
<dbReference type="SUPFAM" id="SSF51905">
    <property type="entry name" value="FAD/NAD(P)-binding domain"/>
    <property type="match status" value="1"/>
</dbReference>
<dbReference type="KEGG" id="hdn:Hden_0061"/>
<evidence type="ECO:0000256" key="5">
    <source>
        <dbReference type="ARBA" id="ARBA00023033"/>
    </source>
</evidence>
<dbReference type="InterPro" id="IPR036188">
    <property type="entry name" value="FAD/NAD-bd_sf"/>
</dbReference>
<proteinExistence type="predicted"/>
<dbReference type="InterPro" id="IPR002938">
    <property type="entry name" value="FAD-bd"/>
</dbReference>
<keyword evidence="3" id="KW-0274">FAD</keyword>
<dbReference type="InterPro" id="IPR050493">
    <property type="entry name" value="FAD-dep_Monooxygenase_BioMet"/>
</dbReference>
<evidence type="ECO:0000259" key="6">
    <source>
        <dbReference type="Pfam" id="PF01494"/>
    </source>
</evidence>
<dbReference type="PROSITE" id="PS51257">
    <property type="entry name" value="PROKAR_LIPOPROTEIN"/>
    <property type="match status" value="1"/>
</dbReference>
<dbReference type="eggNOG" id="COG0654">
    <property type="taxonomic scope" value="Bacteria"/>
</dbReference>
<keyword evidence="4" id="KW-0560">Oxidoreductase</keyword>
<dbReference type="AlphaFoldDB" id="D8JPJ7"/>
<dbReference type="OrthoDB" id="4230779at2"/>
<evidence type="ECO:0000256" key="2">
    <source>
        <dbReference type="ARBA" id="ARBA00022630"/>
    </source>
</evidence>